<proteinExistence type="inferred from homology"/>
<evidence type="ECO:0000259" key="3">
    <source>
        <dbReference type="SMART" id="SM00822"/>
    </source>
</evidence>
<reference evidence="4 5" key="1">
    <citation type="submission" date="2018-04" db="EMBL/GenBank/DDBJ databases">
        <title>Novel Campyloabacter and Helicobacter Species and Strains.</title>
        <authorList>
            <person name="Mannion A.J."/>
            <person name="Shen Z."/>
            <person name="Fox J.G."/>
        </authorList>
    </citation>
    <scope>NUCLEOTIDE SEQUENCE [LARGE SCALE GENOMIC DNA]</scope>
    <source>
        <strain evidence="4 5">MIT 97-5075</strain>
    </source>
</reference>
<dbReference type="AlphaFoldDB" id="A0A3D8J879"/>
<protein>
    <submittedName>
        <fullName evidence="4">3-oxoacyl-ACP reductase FabG</fullName>
    </submittedName>
</protein>
<keyword evidence="5" id="KW-1185">Reference proteome</keyword>
<dbReference type="EMBL" id="NXLW01000001">
    <property type="protein sequence ID" value="RDU73632.1"/>
    <property type="molecule type" value="Genomic_DNA"/>
</dbReference>
<dbReference type="PANTHER" id="PTHR42879">
    <property type="entry name" value="3-OXOACYL-(ACYL-CARRIER-PROTEIN) REDUCTASE"/>
    <property type="match status" value="1"/>
</dbReference>
<dbReference type="FunFam" id="3.40.50.720:FF:000173">
    <property type="entry name" value="3-oxoacyl-[acyl-carrier protein] reductase"/>
    <property type="match status" value="1"/>
</dbReference>
<evidence type="ECO:0000256" key="1">
    <source>
        <dbReference type="ARBA" id="ARBA00006484"/>
    </source>
</evidence>
<dbReference type="OrthoDB" id="5499704at2"/>
<dbReference type="GO" id="GO:0016491">
    <property type="term" value="F:oxidoreductase activity"/>
    <property type="evidence" value="ECO:0007669"/>
    <property type="project" value="UniProtKB-KW"/>
</dbReference>
<dbReference type="InterPro" id="IPR036291">
    <property type="entry name" value="NAD(P)-bd_dom_sf"/>
</dbReference>
<name>A0A3D8J879_9HELI</name>
<feature type="domain" description="Ketoreductase" evidence="3">
    <location>
        <begin position="6"/>
        <end position="190"/>
    </location>
</feature>
<dbReference type="NCBIfam" id="NF009466">
    <property type="entry name" value="PRK12826.1-2"/>
    <property type="match status" value="1"/>
</dbReference>
<dbReference type="SUPFAM" id="SSF51735">
    <property type="entry name" value="NAD(P)-binding Rossmann-fold domains"/>
    <property type="match status" value="1"/>
</dbReference>
<comment type="caution">
    <text evidence="4">The sequence shown here is derived from an EMBL/GenBank/DDBJ whole genome shotgun (WGS) entry which is preliminary data.</text>
</comment>
<gene>
    <name evidence="4" type="ORF">CQA66_00075</name>
</gene>
<dbReference type="PRINTS" id="PR00081">
    <property type="entry name" value="GDHRDH"/>
</dbReference>
<evidence type="ECO:0000313" key="4">
    <source>
        <dbReference type="EMBL" id="RDU73632.1"/>
    </source>
</evidence>
<dbReference type="NCBIfam" id="NF004200">
    <property type="entry name" value="PRK05653.1-5"/>
    <property type="match status" value="1"/>
</dbReference>
<dbReference type="RefSeq" id="WP_104763717.1">
    <property type="nucleotide sequence ID" value="NZ_FZPM01000030.1"/>
</dbReference>
<dbReference type="InterPro" id="IPR002347">
    <property type="entry name" value="SDR_fam"/>
</dbReference>
<evidence type="ECO:0000313" key="5">
    <source>
        <dbReference type="Proteomes" id="UP000256424"/>
    </source>
</evidence>
<dbReference type="Gene3D" id="3.40.50.720">
    <property type="entry name" value="NAD(P)-binding Rossmann-like Domain"/>
    <property type="match status" value="1"/>
</dbReference>
<evidence type="ECO:0000256" key="2">
    <source>
        <dbReference type="ARBA" id="ARBA00023002"/>
    </source>
</evidence>
<keyword evidence="2" id="KW-0560">Oxidoreductase</keyword>
<dbReference type="SMART" id="SM00822">
    <property type="entry name" value="PKS_KR"/>
    <property type="match status" value="1"/>
</dbReference>
<dbReference type="InterPro" id="IPR050259">
    <property type="entry name" value="SDR"/>
</dbReference>
<sequence length="243" mass="26465">MIETRRKVFITGSSRGIGAAIAKKLHASGYEVILHGRTDSYALQSLCLELQAKKLIFDIANTAQCQEVLKEFMTNLNNHSQTLYGIVLNAGITHDNTFVALEEQDWKNVIETNLNGFYNVLQPCLMPMIRKKQGRIIVMSSVSGIIGNRGQSNYSASKAGLIGAAKSLAIELASRNITVNVIAPGLIKTDMTNSNLPVDEILRLIPAKRFGRAEEVSPLVEFLLSDAASYITKQVIGVNGGLC</sequence>
<dbReference type="InterPro" id="IPR057326">
    <property type="entry name" value="KR_dom"/>
</dbReference>
<accession>A0A3D8J879</accession>
<dbReference type="Pfam" id="PF13561">
    <property type="entry name" value="adh_short_C2"/>
    <property type="match status" value="1"/>
</dbReference>
<dbReference type="Proteomes" id="UP000256424">
    <property type="component" value="Unassembled WGS sequence"/>
</dbReference>
<organism evidence="4 5">
    <name type="scientific">Helicobacter aurati</name>
    <dbReference type="NCBI Taxonomy" id="137778"/>
    <lineage>
        <taxon>Bacteria</taxon>
        <taxon>Pseudomonadati</taxon>
        <taxon>Campylobacterota</taxon>
        <taxon>Epsilonproteobacteria</taxon>
        <taxon>Campylobacterales</taxon>
        <taxon>Helicobacteraceae</taxon>
        <taxon>Helicobacter</taxon>
    </lineage>
</organism>
<dbReference type="PANTHER" id="PTHR42879:SF2">
    <property type="entry name" value="3-OXOACYL-[ACYL-CARRIER-PROTEIN] REDUCTASE FABG"/>
    <property type="match status" value="1"/>
</dbReference>
<dbReference type="PRINTS" id="PR00080">
    <property type="entry name" value="SDRFAMILY"/>
</dbReference>
<comment type="similarity">
    <text evidence="1">Belongs to the short-chain dehydrogenases/reductases (SDR) family.</text>
</comment>